<evidence type="ECO:0000256" key="1">
    <source>
        <dbReference type="ARBA" id="ARBA00023157"/>
    </source>
</evidence>
<dbReference type="CDD" id="cd00087">
    <property type="entry name" value="FReD"/>
    <property type="match status" value="1"/>
</dbReference>
<reference evidence="5 6" key="1">
    <citation type="submission" date="2025-04" db="UniProtKB">
        <authorList>
            <consortium name="RefSeq"/>
        </authorList>
    </citation>
    <scope>IDENTIFICATION</scope>
    <source>
        <tissue evidence="5 6">Tentacle</tissue>
    </source>
</reference>
<dbReference type="KEGG" id="aten:116295140"/>
<keyword evidence="2" id="KW-0732">Signal</keyword>
<feature type="domain" description="Fibrinogen C-terminal" evidence="3">
    <location>
        <begin position="70"/>
        <end position="286"/>
    </location>
</feature>
<dbReference type="Pfam" id="PF00147">
    <property type="entry name" value="Fibrinogen_C"/>
    <property type="match status" value="1"/>
</dbReference>
<dbReference type="InterPro" id="IPR050373">
    <property type="entry name" value="Fibrinogen_C-term_domain"/>
</dbReference>
<evidence type="ECO:0000256" key="2">
    <source>
        <dbReference type="SAM" id="SignalP"/>
    </source>
</evidence>
<keyword evidence="4" id="KW-1185">Reference proteome</keyword>
<dbReference type="KEGG" id="aten:116295107"/>
<sequence length="286" mass="32265">MKVLSLSLILFGLQFLLIAEGTQVAKIKKGGDVTVNVVVPNSKKMFGLMKMLDKKLDRLIKAVGSAENGLSCPKMPKNCAEVLKCNGSKSGVYTIKPDRKGPFKVYCDQKTNGGGWTVFQRRKDGSVDFYRGWTDYKNGFGDLKGEFWLGLEKIYRLTHQTRNRLRVDLEDTSGARAYAEYDFFAVSSGGSKYSLSLGTYTGNSGDSMSFQRGMAFSTKDNDNDTGRRNCAVVFKGAWWYDNCFRSNLNGQYLHGKHKKPWQGIIWYKWKGHSYSLKGDELKIRPL</sequence>
<dbReference type="PANTHER" id="PTHR19143">
    <property type="entry name" value="FIBRINOGEN/TENASCIN/ANGIOPOEITIN"/>
    <property type="match status" value="1"/>
</dbReference>
<dbReference type="NCBIfam" id="NF040941">
    <property type="entry name" value="GGGWT_bact"/>
    <property type="match status" value="1"/>
</dbReference>
<protein>
    <submittedName>
        <fullName evidence="5 6">Ficolin-2-like</fullName>
    </submittedName>
</protein>
<accession>A0A6P8I1D3</accession>
<dbReference type="PROSITE" id="PS51406">
    <property type="entry name" value="FIBRINOGEN_C_2"/>
    <property type="match status" value="1"/>
</dbReference>
<dbReference type="OrthoDB" id="6145874at2759"/>
<keyword evidence="1" id="KW-1015">Disulfide bond</keyword>
<dbReference type="AlphaFoldDB" id="A0A6P8I1D3"/>
<evidence type="ECO:0000313" key="5">
    <source>
        <dbReference type="RefSeq" id="XP_031558697.1"/>
    </source>
</evidence>
<dbReference type="InterPro" id="IPR002181">
    <property type="entry name" value="Fibrinogen_a/b/g_C_dom"/>
</dbReference>
<evidence type="ECO:0000259" key="3">
    <source>
        <dbReference type="PROSITE" id="PS51406"/>
    </source>
</evidence>
<dbReference type="RefSeq" id="XP_031558697.1">
    <property type="nucleotide sequence ID" value="XM_031702837.1"/>
</dbReference>
<name>A0A6P8I1D3_ACTTE</name>
<dbReference type="Proteomes" id="UP000515163">
    <property type="component" value="Unplaced"/>
</dbReference>
<dbReference type="FunFam" id="3.90.215.10:FF:000001">
    <property type="entry name" value="Tenascin isoform 1"/>
    <property type="match status" value="1"/>
</dbReference>
<evidence type="ECO:0000313" key="6">
    <source>
        <dbReference type="RefSeq" id="XP_031558747.1"/>
    </source>
</evidence>
<organism evidence="4 5">
    <name type="scientific">Actinia tenebrosa</name>
    <name type="common">Australian red waratah sea anemone</name>
    <dbReference type="NCBI Taxonomy" id="6105"/>
    <lineage>
        <taxon>Eukaryota</taxon>
        <taxon>Metazoa</taxon>
        <taxon>Cnidaria</taxon>
        <taxon>Anthozoa</taxon>
        <taxon>Hexacorallia</taxon>
        <taxon>Actiniaria</taxon>
        <taxon>Actiniidae</taxon>
        <taxon>Actinia</taxon>
    </lineage>
</organism>
<dbReference type="RefSeq" id="XP_031558747.1">
    <property type="nucleotide sequence ID" value="XM_031702887.1"/>
</dbReference>
<dbReference type="GeneID" id="116295107"/>
<proteinExistence type="predicted"/>
<gene>
    <name evidence="5" type="primary">LOC116295107</name>
    <name evidence="6" type="synonym">LOC116295140</name>
</gene>
<dbReference type="InterPro" id="IPR014716">
    <property type="entry name" value="Fibrinogen_a/b/g_C_1"/>
</dbReference>
<dbReference type="PROSITE" id="PS00514">
    <property type="entry name" value="FIBRINOGEN_C_1"/>
    <property type="match status" value="1"/>
</dbReference>
<feature type="chain" id="PRO_5044653120" evidence="2">
    <location>
        <begin position="22"/>
        <end position="286"/>
    </location>
</feature>
<dbReference type="Gene3D" id="3.90.215.10">
    <property type="entry name" value="Gamma Fibrinogen, chain A, domain 1"/>
    <property type="match status" value="1"/>
</dbReference>
<feature type="signal peptide" evidence="2">
    <location>
        <begin position="1"/>
        <end position="21"/>
    </location>
</feature>
<dbReference type="InterPro" id="IPR020837">
    <property type="entry name" value="Fibrinogen_CS"/>
</dbReference>
<dbReference type="SMART" id="SM00186">
    <property type="entry name" value="FBG"/>
    <property type="match status" value="1"/>
</dbReference>
<dbReference type="GO" id="GO:0005615">
    <property type="term" value="C:extracellular space"/>
    <property type="evidence" value="ECO:0007669"/>
    <property type="project" value="TreeGrafter"/>
</dbReference>
<dbReference type="InterPro" id="IPR036056">
    <property type="entry name" value="Fibrinogen-like_C"/>
</dbReference>
<dbReference type="SUPFAM" id="SSF56496">
    <property type="entry name" value="Fibrinogen C-terminal domain-like"/>
    <property type="match status" value="1"/>
</dbReference>
<evidence type="ECO:0000313" key="4">
    <source>
        <dbReference type="Proteomes" id="UP000515163"/>
    </source>
</evidence>